<dbReference type="InterPro" id="IPR011330">
    <property type="entry name" value="Glyco_hydro/deAcase_b/a-brl"/>
</dbReference>
<dbReference type="AlphaFoldDB" id="Q64BR0"/>
<organism evidence="1">
    <name type="scientific">Uncultured archaeon GZfos26G2</name>
    <dbReference type="NCBI Taxonomy" id="3386331"/>
    <lineage>
        <taxon>Archaea</taxon>
        <taxon>Methanobacteriati</taxon>
        <taxon>Methanobacteriota</taxon>
        <taxon>Stenosarchaea group</taxon>
        <taxon>Methanomicrobia</taxon>
        <taxon>Candidatus Methanophagales</taxon>
        <taxon>Candidatus Methanophagaceae</taxon>
        <taxon>Candidatus Methanophaga</taxon>
    </lineage>
</organism>
<proteinExistence type="predicted"/>
<accession>Q64BR0</accession>
<dbReference type="SUPFAM" id="SSF88713">
    <property type="entry name" value="Glycoside hydrolase/deacetylase"/>
    <property type="match status" value="1"/>
</dbReference>
<dbReference type="Gene3D" id="3.20.20.370">
    <property type="entry name" value="Glycoside hydrolase/deacetylase"/>
    <property type="match status" value="1"/>
</dbReference>
<gene>
    <name evidence="1" type="ORF">GZ26G2_37</name>
</gene>
<evidence type="ECO:0000313" key="1">
    <source>
        <dbReference type="EMBL" id="AAU83167.1"/>
    </source>
</evidence>
<protein>
    <recommendedName>
        <fullName evidence="2">Polysaccharide deacetylase</fullName>
    </recommendedName>
</protein>
<reference evidence="1" key="1">
    <citation type="journal article" date="2004" name="Science">
        <title>Reverse methanogenesis: testing the hypothesis with environmental genomics.</title>
        <authorList>
            <person name="Hallam S.J."/>
            <person name="Putnam N."/>
            <person name="Preston C.M."/>
            <person name="Detter J.C."/>
            <person name="Rokhsar D."/>
            <person name="Richardson P.M."/>
            <person name="DeLong E.F."/>
        </authorList>
    </citation>
    <scope>NUCLEOTIDE SEQUENCE</scope>
</reference>
<dbReference type="EMBL" id="AY714843">
    <property type="protein sequence ID" value="AAU83167.1"/>
    <property type="molecule type" value="Genomic_DNA"/>
</dbReference>
<dbReference type="GO" id="GO:0005975">
    <property type="term" value="P:carbohydrate metabolic process"/>
    <property type="evidence" value="ECO:0007669"/>
    <property type="project" value="InterPro"/>
</dbReference>
<evidence type="ECO:0008006" key="2">
    <source>
        <dbReference type="Google" id="ProtNLM"/>
    </source>
</evidence>
<name>Q64BR0_UNCAG</name>
<dbReference type="PANTHER" id="PTHR47561:SF1">
    <property type="entry name" value="POLYSACCHARIDE DEACETYLASE FAMILY PROTEIN (AFU_ORTHOLOGUE AFUA_6G05030)"/>
    <property type="match status" value="1"/>
</dbReference>
<sequence>MSGKAGTVDEHQLAFALTFDFEYDSSQFAADRPYWIEENGKRTNLVEIPIAVELTDSCHFMFLFQPIVLPELSTASKVEKIWCGVFDGAYEEGGDTCFIMTMHPQIIGCHHRLQMVERFICYMLEHDSVWFAQLGDIADDFRKWEK</sequence>
<dbReference type="PANTHER" id="PTHR47561">
    <property type="entry name" value="POLYSACCHARIDE DEACETYLASE FAMILY PROTEIN (AFU_ORTHOLOGUE AFUA_6G05030)"/>
    <property type="match status" value="1"/>
</dbReference>